<evidence type="ECO:0000256" key="1">
    <source>
        <dbReference type="SAM" id="Phobius"/>
    </source>
</evidence>
<evidence type="ECO:0000313" key="2">
    <source>
        <dbReference type="EMBL" id="KKN91090.1"/>
    </source>
</evidence>
<gene>
    <name evidence="2" type="ORF">LCGC14_0222920</name>
</gene>
<accession>A0A0F9UD28</accession>
<organism evidence="2">
    <name type="scientific">marine sediment metagenome</name>
    <dbReference type="NCBI Taxonomy" id="412755"/>
    <lineage>
        <taxon>unclassified sequences</taxon>
        <taxon>metagenomes</taxon>
        <taxon>ecological metagenomes</taxon>
    </lineage>
</organism>
<keyword evidence="1" id="KW-1133">Transmembrane helix</keyword>
<dbReference type="AlphaFoldDB" id="A0A0F9UD28"/>
<keyword evidence="1" id="KW-0812">Transmembrane</keyword>
<sequence length="112" mass="12963">MIKKVSIGIAFVGLVGALVVQYSYIKYQEKKFAEISKEHGHARTIHILQGVLERIDEKGNDYARRAVFIARAYEEVKLERWVSEKSIELSEPAKDLLLKVEAYDKKNRVRDK</sequence>
<dbReference type="EMBL" id="LAZR01000106">
    <property type="protein sequence ID" value="KKN91090.1"/>
    <property type="molecule type" value="Genomic_DNA"/>
</dbReference>
<proteinExistence type="predicted"/>
<comment type="caution">
    <text evidence="2">The sequence shown here is derived from an EMBL/GenBank/DDBJ whole genome shotgun (WGS) entry which is preliminary data.</text>
</comment>
<protein>
    <submittedName>
        <fullName evidence="2">Uncharacterized protein</fullName>
    </submittedName>
</protein>
<reference evidence="2" key="1">
    <citation type="journal article" date="2015" name="Nature">
        <title>Complex archaea that bridge the gap between prokaryotes and eukaryotes.</title>
        <authorList>
            <person name="Spang A."/>
            <person name="Saw J.H."/>
            <person name="Jorgensen S.L."/>
            <person name="Zaremba-Niedzwiedzka K."/>
            <person name="Martijn J."/>
            <person name="Lind A.E."/>
            <person name="van Eijk R."/>
            <person name="Schleper C."/>
            <person name="Guy L."/>
            <person name="Ettema T.J."/>
        </authorList>
    </citation>
    <scope>NUCLEOTIDE SEQUENCE</scope>
</reference>
<keyword evidence="1" id="KW-0472">Membrane</keyword>
<name>A0A0F9UD28_9ZZZZ</name>
<feature type="transmembrane region" description="Helical" evidence="1">
    <location>
        <begin position="6"/>
        <end position="25"/>
    </location>
</feature>